<dbReference type="AlphaFoldDB" id="A0A023B758"/>
<dbReference type="VEuPathDB" id="CryptoDB:GNI_073020"/>
<dbReference type="Proteomes" id="UP000019763">
    <property type="component" value="Unassembled WGS sequence"/>
</dbReference>
<comment type="caution">
    <text evidence="2">The sequence shown here is derived from an EMBL/GenBank/DDBJ whole genome shotgun (WGS) entry which is preliminary data.</text>
</comment>
<reference evidence="2" key="1">
    <citation type="submission" date="2013-12" db="EMBL/GenBank/DDBJ databases">
        <authorList>
            <person name="Omoto C.K."/>
            <person name="Sibley D."/>
            <person name="Venepally P."/>
            <person name="Hadjithomas M."/>
            <person name="Karamycheva S."/>
            <person name="Brunk B."/>
            <person name="Roos D."/>
            <person name="Caler E."/>
            <person name="Lorenzi H."/>
        </authorList>
    </citation>
    <scope>NUCLEOTIDE SEQUENCE</scope>
</reference>
<organism evidence="2 3">
    <name type="scientific">Gregarina niphandrodes</name>
    <name type="common">Septate eugregarine</name>
    <dbReference type="NCBI Taxonomy" id="110365"/>
    <lineage>
        <taxon>Eukaryota</taxon>
        <taxon>Sar</taxon>
        <taxon>Alveolata</taxon>
        <taxon>Apicomplexa</taxon>
        <taxon>Conoidasida</taxon>
        <taxon>Gregarinasina</taxon>
        <taxon>Eugregarinorida</taxon>
        <taxon>Gregarinidae</taxon>
        <taxon>Gregarina</taxon>
    </lineage>
</organism>
<evidence type="ECO:0000313" key="2">
    <source>
        <dbReference type="EMBL" id="EZG66994.1"/>
    </source>
</evidence>
<gene>
    <name evidence="2" type="ORF">GNI_073020</name>
</gene>
<evidence type="ECO:0000313" key="3">
    <source>
        <dbReference type="Proteomes" id="UP000019763"/>
    </source>
</evidence>
<accession>A0A023B758</accession>
<feature type="region of interest" description="Disordered" evidence="1">
    <location>
        <begin position="24"/>
        <end position="70"/>
    </location>
</feature>
<protein>
    <submittedName>
        <fullName evidence="2">Uncharacterized protein</fullName>
    </submittedName>
</protein>
<dbReference type="EMBL" id="AFNH02000548">
    <property type="protein sequence ID" value="EZG66994.1"/>
    <property type="molecule type" value="Genomic_DNA"/>
</dbReference>
<proteinExistence type="predicted"/>
<keyword evidence="3" id="KW-1185">Reference proteome</keyword>
<dbReference type="RefSeq" id="XP_011130381.1">
    <property type="nucleotide sequence ID" value="XM_011132079.1"/>
</dbReference>
<dbReference type="GeneID" id="22912666"/>
<sequence length="84" mass="9181">MARTYDDGKKKPIVIYPASIVWASPSPRSTDSPATTEADAVFLPPGSTPLPRPLPSSLKPDFFPRRKTSTNFEAKGGQRVFFAD</sequence>
<evidence type="ECO:0000256" key="1">
    <source>
        <dbReference type="SAM" id="MobiDB-lite"/>
    </source>
</evidence>
<name>A0A023B758_GRENI</name>
<feature type="compositionally biased region" description="Polar residues" evidence="1">
    <location>
        <begin position="26"/>
        <end position="35"/>
    </location>
</feature>